<evidence type="ECO:0000256" key="4">
    <source>
        <dbReference type="ARBA" id="ARBA00022473"/>
    </source>
</evidence>
<dbReference type="PROSITE" id="PS50071">
    <property type="entry name" value="HOMEOBOX_2"/>
    <property type="match status" value="1"/>
</dbReference>
<comment type="function">
    <text evidence="1">Sequence-specific transcription factor which is part of a developmental regulatory system that provides cells with specific positional identities on the anterior-posterior axis.</text>
</comment>
<comment type="similarity">
    <text evidence="3">Belongs to the Abd-B homeobox family.</text>
</comment>
<dbReference type="InterPro" id="IPR020479">
    <property type="entry name" value="HD_metazoa"/>
</dbReference>
<dbReference type="PANTHER" id="PTHR46440:SF1">
    <property type="entry name" value="HOMEOBOX PROTEIN HOX-D12"/>
    <property type="match status" value="1"/>
</dbReference>
<dbReference type="InterPro" id="IPR001356">
    <property type="entry name" value="HD"/>
</dbReference>
<dbReference type="InterPro" id="IPR017970">
    <property type="entry name" value="Homeobox_CS"/>
</dbReference>
<name>A0ABM1JWR1_GEKJA</name>
<accession>A0ABM1JWR1</accession>
<keyword evidence="8" id="KW-0804">Transcription</keyword>
<dbReference type="GO" id="GO:0003677">
    <property type="term" value="F:DNA binding"/>
    <property type="evidence" value="ECO:0007669"/>
    <property type="project" value="UniProtKB-KW"/>
</dbReference>
<evidence type="ECO:0000256" key="1">
    <source>
        <dbReference type="ARBA" id="ARBA00003263"/>
    </source>
</evidence>
<evidence type="ECO:0000256" key="9">
    <source>
        <dbReference type="ARBA" id="ARBA00023242"/>
    </source>
</evidence>
<evidence type="ECO:0000256" key="11">
    <source>
        <dbReference type="RuleBase" id="RU000682"/>
    </source>
</evidence>
<dbReference type="CDD" id="cd00086">
    <property type="entry name" value="homeodomain"/>
    <property type="match status" value="1"/>
</dbReference>
<organism evidence="13 14">
    <name type="scientific">Gekko japonicus</name>
    <name type="common">Schlegel's Japanese gecko</name>
    <dbReference type="NCBI Taxonomy" id="146911"/>
    <lineage>
        <taxon>Eukaryota</taxon>
        <taxon>Metazoa</taxon>
        <taxon>Chordata</taxon>
        <taxon>Craniata</taxon>
        <taxon>Vertebrata</taxon>
        <taxon>Euteleostomi</taxon>
        <taxon>Lepidosauria</taxon>
        <taxon>Squamata</taxon>
        <taxon>Bifurcata</taxon>
        <taxon>Gekkota</taxon>
        <taxon>Gekkonidae</taxon>
        <taxon>Gekkoninae</taxon>
        <taxon>Gekko</taxon>
    </lineage>
</organism>
<keyword evidence="7 10" id="KW-0371">Homeobox</keyword>
<keyword evidence="6 10" id="KW-0238">DNA-binding</keyword>
<evidence type="ECO:0000256" key="2">
    <source>
        <dbReference type="ARBA" id="ARBA00004123"/>
    </source>
</evidence>
<proteinExistence type="inferred from homology"/>
<evidence type="ECO:0000256" key="10">
    <source>
        <dbReference type="PROSITE-ProRule" id="PRU00108"/>
    </source>
</evidence>
<evidence type="ECO:0000256" key="5">
    <source>
        <dbReference type="ARBA" id="ARBA00023015"/>
    </source>
</evidence>
<dbReference type="Gene3D" id="1.10.10.60">
    <property type="entry name" value="Homeodomain-like"/>
    <property type="match status" value="1"/>
</dbReference>
<dbReference type="Proteomes" id="UP000694871">
    <property type="component" value="Unplaced"/>
</dbReference>
<dbReference type="SMART" id="SM00389">
    <property type="entry name" value="HOX"/>
    <property type="match status" value="1"/>
</dbReference>
<dbReference type="GeneID" id="107109733"/>
<dbReference type="PRINTS" id="PR00024">
    <property type="entry name" value="HOMEOBOX"/>
</dbReference>
<dbReference type="PROSITE" id="PS00027">
    <property type="entry name" value="HOMEOBOX_1"/>
    <property type="match status" value="1"/>
</dbReference>
<dbReference type="PANTHER" id="PTHR46440">
    <property type="entry name" value="HOMEOBOX PROTEIN HOX-D12-RELATED"/>
    <property type="match status" value="1"/>
</dbReference>
<feature type="DNA-binding region" description="Homeobox" evidence="10">
    <location>
        <begin position="72"/>
        <end position="131"/>
    </location>
</feature>
<keyword evidence="5" id="KW-0805">Transcription regulation</keyword>
<dbReference type="SUPFAM" id="SSF46689">
    <property type="entry name" value="Homeodomain-like"/>
    <property type="match status" value="1"/>
</dbReference>
<evidence type="ECO:0000256" key="6">
    <source>
        <dbReference type="ARBA" id="ARBA00023125"/>
    </source>
</evidence>
<dbReference type="Pfam" id="PF00046">
    <property type="entry name" value="Homeodomain"/>
    <property type="match status" value="1"/>
</dbReference>
<dbReference type="InterPro" id="IPR009057">
    <property type="entry name" value="Homeodomain-like_sf"/>
</dbReference>
<reference evidence="14" key="1">
    <citation type="submission" date="2025-08" db="UniProtKB">
        <authorList>
            <consortium name="RefSeq"/>
        </authorList>
    </citation>
    <scope>IDENTIFICATION</scope>
</reference>
<feature type="domain" description="Homeobox" evidence="12">
    <location>
        <begin position="70"/>
        <end position="130"/>
    </location>
</feature>
<evidence type="ECO:0000256" key="3">
    <source>
        <dbReference type="ARBA" id="ARBA00006317"/>
    </source>
</evidence>
<gene>
    <name evidence="14" type="primary">HOXD12</name>
</gene>
<evidence type="ECO:0000313" key="14">
    <source>
        <dbReference type="RefSeq" id="XP_015265898.1"/>
    </source>
</evidence>
<evidence type="ECO:0000256" key="7">
    <source>
        <dbReference type="ARBA" id="ARBA00023155"/>
    </source>
</evidence>
<evidence type="ECO:0000256" key="8">
    <source>
        <dbReference type="ARBA" id="ARBA00023163"/>
    </source>
</evidence>
<evidence type="ECO:0000313" key="13">
    <source>
        <dbReference type="Proteomes" id="UP000694871"/>
    </source>
</evidence>
<keyword evidence="9 10" id="KW-0539">Nucleus</keyword>
<dbReference type="RefSeq" id="XP_015265898.1">
    <property type="nucleotide sequence ID" value="XM_015410412.1"/>
</dbReference>
<keyword evidence="4" id="KW-0217">Developmental protein</keyword>
<protein>
    <submittedName>
        <fullName evidence="14">Homeobox protein Hox-D12</fullName>
    </submittedName>
</protein>
<evidence type="ECO:0000259" key="12">
    <source>
        <dbReference type="PROSITE" id="PS50071"/>
    </source>
</evidence>
<comment type="subcellular location">
    <subcellularLocation>
        <location evidence="2 10 11">Nucleus</location>
    </subcellularLocation>
</comment>
<sequence length="140" mass="16129">MCDRSLCRPGYVGSLLNLPSSSSADSFYFPGLRATGSHQLAASLPALSYPRSSIAWTPPASLPWCPTQGRPSRKKRRPYSKQQIAALESEFLRHEFINRQKRKELSHRLHLSDQQVKIWFQNRRMKKKRAAMREQALALY</sequence>
<keyword evidence="13" id="KW-1185">Reference proteome</keyword>